<dbReference type="Gene3D" id="3.40.50.300">
    <property type="entry name" value="P-loop containing nucleotide triphosphate hydrolases"/>
    <property type="match status" value="1"/>
</dbReference>
<evidence type="ECO:0000256" key="1">
    <source>
        <dbReference type="SAM" id="MobiDB-lite"/>
    </source>
</evidence>
<dbReference type="SUPFAM" id="SSF52540">
    <property type="entry name" value="P-loop containing nucleoside triphosphate hydrolases"/>
    <property type="match status" value="1"/>
</dbReference>
<protein>
    <recommendedName>
        <fullName evidence="4">AAA domain-containing protein</fullName>
    </recommendedName>
</protein>
<dbReference type="RefSeq" id="WP_065491691.1">
    <property type="nucleotide sequence ID" value="NZ_CP009111.1"/>
</dbReference>
<dbReference type="Proteomes" id="UP000186108">
    <property type="component" value="Chromosome"/>
</dbReference>
<evidence type="ECO:0008006" key="4">
    <source>
        <dbReference type="Google" id="ProtNLM"/>
    </source>
</evidence>
<evidence type="ECO:0000313" key="3">
    <source>
        <dbReference type="Proteomes" id="UP000186108"/>
    </source>
</evidence>
<accession>A0A1B1K9Y7</accession>
<evidence type="ECO:0000313" key="2">
    <source>
        <dbReference type="EMBL" id="ANS29381.1"/>
    </source>
</evidence>
<dbReference type="InterPro" id="IPR027417">
    <property type="entry name" value="P-loop_NTPase"/>
</dbReference>
<proteinExistence type="predicted"/>
<dbReference type="EMBL" id="CP009111">
    <property type="protein sequence ID" value="ANS29381.1"/>
    <property type="molecule type" value="Genomic_DNA"/>
</dbReference>
<dbReference type="AlphaFoldDB" id="A0A1B1K9Y7"/>
<feature type="region of interest" description="Disordered" evidence="1">
    <location>
        <begin position="336"/>
        <end position="369"/>
    </location>
</feature>
<dbReference type="Pfam" id="PF13481">
    <property type="entry name" value="AAA_25"/>
    <property type="match status" value="1"/>
</dbReference>
<gene>
    <name evidence="2" type="ORF">R1CP_23565</name>
</gene>
<reference evidence="2 3" key="1">
    <citation type="submission" date="2014-07" db="EMBL/GenBank/DDBJ databases">
        <authorList>
            <person name="Zhang J.E."/>
            <person name="Yang H."/>
            <person name="Guo J."/>
            <person name="Deng Z."/>
            <person name="Luo H."/>
            <person name="Luo M."/>
            <person name="Zhao B."/>
        </authorList>
    </citation>
    <scope>NUCLEOTIDE SEQUENCE [LARGE SCALE GENOMIC DNA]</scope>
    <source>
        <strain evidence="2 3">1CP</strain>
    </source>
</reference>
<sequence length="369" mass="40156">MTAALPETATAELTDADIAYTGPPPAAVAAVTAAEEEEIRNEATKTRYPAVDIAALMASPPEPPNWLEEGVIARGGYYGLTAAAKAGKSILTYWMAGHWALGRSALDHTRTFDPMTVLYLDFENGAYWLHTQLSKMGFPATIGDKLKVVQFPALGALNTREGAEELHRLVDAYKPDVIVIDTVSRTVVGDENSSSMWLDFYRYAITPIRQARPEVTIIRLDHTGKDEARGARGSSAKMSDLEGHWVLTSDERDRNALTLTLERARMSFHAERVHLRRTDSPLLGHAPRASKSGGGAIDWGGMLALDEDAEAINADLDALGADNTISNTRAKALLKDHGKPVNSDMIASALRQRKERNNTPAEETPKALD</sequence>
<organism evidence="2 3">
    <name type="scientific">Rhodococcus opacus</name>
    <name type="common">Nocardia opaca</name>
    <dbReference type="NCBI Taxonomy" id="37919"/>
    <lineage>
        <taxon>Bacteria</taxon>
        <taxon>Bacillati</taxon>
        <taxon>Actinomycetota</taxon>
        <taxon>Actinomycetes</taxon>
        <taxon>Mycobacteriales</taxon>
        <taxon>Nocardiaceae</taxon>
        <taxon>Rhodococcus</taxon>
    </lineage>
</organism>
<name>A0A1B1K9Y7_RHOOP</name>